<dbReference type="SUPFAM" id="SSF46894">
    <property type="entry name" value="C-terminal effector domain of the bipartite response regulators"/>
    <property type="match status" value="1"/>
</dbReference>
<dbReference type="GO" id="GO:0006355">
    <property type="term" value="P:regulation of DNA-templated transcription"/>
    <property type="evidence" value="ECO:0007669"/>
    <property type="project" value="InterPro"/>
</dbReference>
<organism evidence="12 13">
    <name type="scientific">Larkinella terrae</name>
    <dbReference type="NCBI Taxonomy" id="2025311"/>
    <lineage>
        <taxon>Bacteria</taxon>
        <taxon>Pseudomonadati</taxon>
        <taxon>Bacteroidota</taxon>
        <taxon>Cytophagia</taxon>
        <taxon>Cytophagales</taxon>
        <taxon>Spirosomataceae</taxon>
        <taxon>Larkinella</taxon>
    </lineage>
</organism>
<dbReference type="AlphaFoldDB" id="A0A7K0EF60"/>
<dbReference type="Gene3D" id="1.10.10.10">
    <property type="entry name" value="Winged helix-like DNA-binding domain superfamily/Winged helix DNA-binding domain"/>
    <property type="match status" value="1"/>
</dbReference>
<dbReference type="Pfam" id="PF00072">
    <property type="entry name" value="Response_reg"/>
    <property type="match status" value="1"/>
</dbReference>
<keyword evidence="5 9" id="KW-0238">DNA-binding</keyword>
<gene>
    <name evidence="12" type="ORF">GJJ30_02820</name>
</gene>
<dbReference type="InterPro" id="IPR039420">
    <property type="entry name" value="WalR-like"/>
</dbReference>
<comment type="function">
    <text evidence="7">This protein is a positive regulator for the phosphate regulon. Transcription of this operon is positively regulated by PhoB and PhoR when phosphate is limited.</text>
</comment>
<dbReference type="Gene3D" id="6.10.250.690">
    <property type="match status" value="1"/>
</dbReference>
<dbReference type="PANTHER" id="PTHR48111">
    <property type="entry name" value="REGULATOR OF RPOS"/>
    <property type="match status" value="1"/>
</dbReference>
<protein>
    <recommendedName>
        <fullName evidence="1">Phosphate regulon transcriptional regulatory protein PhoB</fullName>
    </recommendedName>
</protein>
<dbReference type="Proteomes" id="UP000441754">
    <property type="component" value="Unassembled WGS sequence"/>
</dbReference>
<keyword evidence="3" id="KW-0902">Two-component regulatory system</keyword>
<evidence type="ECO:0000313" key="12">
    <source>
        <dbReference type="EMBL" id="MRS60211.1"/>
    </source>
</evidence>
<dbReference type="FunFam" id="1.10.10.10:FF:000018">
    <property type="entry name" value="DNA-binding response regulator ResD"/>
    <property type="match status" value="1"/>
</dbReference>
<dbReference type="InterPro" id="IPR001867">
    <property type="entry name" value="OmpR/PhoB-type_DNA-bd"/>
</dbReference>
<dbReference type="InterPro" id="IPR001789">
    <property type="entry name" value="Sig_transdc_resp-reg_receiver"/>
</dbReference>
<dbReference type="SMART" id="SM00862">
    <property type="entry name" value="Trans_reg_C"/>
    <property type="match status" value="1"/>
</dbReference>
<dbReference type="InterPro" id="IPR036388">
    <property type="entry name" value="WH-like_DNA-bd_sf"/>
</dbReference>
<reference evidence="12 13" key="1">
    <citation type="journal article" date="2018" name="Antonie Van Leeuwenhoek">
        <title>Larkinella terrae sp. nov., isolated from soil on Jeju Island, South Korea.</title>
        <authorList>
            <person name="Ten L.N."/>
            <person name="Jeon J."/>
            <person name="Park S.J."/>
            <person name="Park S."/>
            <person name="Lee S.Y."/>
            <person name="Kim M.K."/>
            <person name="Jung H.Y."/>
        </authorList>
    </citation>
    <scope>NUCLEOTIDE SEQUENCE [LARGE SCALE GENOMIC DNA]</scope>
    <source>
        <strain evidence="12 13">KCTC 52001</strain>
    </source>
</reference>
<evidence type="ECO:0000256" key="1">
    <source>
        <dbReference type="ARBA" id="ARBA00013332"/>
    </source>
</evidence>
<feature type="DNA-binding region" description="OmpR/PhoB-type" evidence="9">
    <location>
        <begin position="170"/>
        <end position="269"/>
    </location>
</feature>
<evidence type="ECO:0000313" key="13">
    <source>
        <dbReference type="Proteomes" id="UP000441754"/>
    </source>
</evidence>
<proteinExistence type="predicted"/>
<sequence length="271" mass="30879">MQSKKHDIPQPLRNYNKSITVALRAVLFINFAENQWVMDIKNVLIIEDDNPITELLTLHLADLGCKVVSEKNGLTGLSRTMESAFDLVILDVMLPGLNGMEVCRKIRQNDRQTPILMLTARSEEIDKVMGLETGADDYLTKPFSVREFIARVRVIFRRSEEKARYSTPLAPQISIAGLEIDVDKRKVLLNGERIELSPREFDLIVLLASNPGRSYSRKQLLSLVWGYDFEGYEHTVNTHINRLRGKIEADAANPSFVLTTWGIGYRFNEDL</sequence>
<evidence type="ECO:0000256" key="3">
    <source>
        <dbReference type="ARBA" id="ARBA00023012"/>
    </source>
</evidence>
<comment type="caution">
    <text evidence="12">The sequence shown here is derived from an EMBL/GenBank/DDBJ whole genome shotgun (WGS) entry which is preliminary data.</text>
</comment>
<dbReference type="GO" id="GO:0032993">
    <property type="term" value="C:protein-DNA complex"/>
    <property type="evidence" value="ECO:0007669"/>
    <property type="project" value="TreeGrafter"/>
</dbReference>
<evidence type="ECO:0000259" key="11">
    <source>
        <dbReference type="PROSITE" id="PS51755"/>
    </source>
</evidence>
<name>A0A7K0EF60_9BACT</name>
<dbReference type="EMBL" id="WJXZ01000001">
    <property type="protein sequence ID" value="MRS60211.1"/>
    <property type="molecule type" value="Genomic_DNA"/>
</dbReference>
<dbReference type="GO" id="GO:0000976">
    <property type="term" value="F:transcription cis-regulatory region binding"/>
    <property type="evidence" value="ECO:0007669"/>
    <property type="project" value="TreeGrafter"/>
</dbReference>
<evidence type="ECO:0000256" key="8">
    <source>
        <dbReference type="PROSITE-ProRule" id="PRU00169"/>
    </source>
</evidence>
<accession>A0A7K0EF60</accession>
<dbReference type="InterPro" id="IPR016032">
    <property type="entry name" value="Sig_transdc_resp-reg_C-effctor"/>
</dbReference>
<evidence type="ECO:0000256" key="2">
    <source>
        <dbReference type="ARBA" id="ARBA00022553"/>
    </source>
</evidence>
<evidence type="ECO:0000256" key="5">
    <source>
        <dbReference type="ARBA" id="ARBA00023125"/>
    </source>
</evidence>
<evidence type="ECO:0000256" key="7">
    <source>
        <dbReference type="ARBA" id="ARBA00024735"/>
    </source>
</evidence>
<dbReference type="GO" id="GO:0005829">
    <property type="term" value="C:cytosol"/>
    <property type="evidence" value="ECO:0007669"/>
    <property type="project" value="TreeGrafter"/>
</dbReference>
<feature type="domain" description="OmpR/PhoB-type" evidence="11">
    <location>
        <begin position="170"/>
        <end position="269"/>
    </location>
</feature>
<feature type="modified residue" description="4-aspartylphosphate" evidence="8">
    <location>
        <position position="91"/>
    </location>
</feature>
<feature type="domain" description="Response regulatory" evidence="10">
    <location>
        <begin position="42"/>
        <end position="156"/>
    </location>
</feature>
<dbReference type="InterPro" id="IPR011006">
    <property type="entry name" value="CheY-like_superfamily"/>
</dbReference>
<dbReference type="CDD" id="cd00383">
    <property type="entry name" value="trans_reg_C"/>
    <property type="match status" value="1"/>
</dbReference>
<dbReference type="SUPFAM" id="SSF52172">
    <property type="entry name" value="CheY-like"/>
    <property type="match status" value="1"/>
</dbReference>
<evidence type="ECO:0000259" key="10">
    <source>
        <dbReference type="PROSITE" id="PS50110"/>
    </source>
</evidence>
<dbReference type="PROSITE" id="PS50110">
    <property type="entry name" value="RESPONSE_REGULATORY"/>
    <property type="match status" value="1"/>
</dbReference>
<dbReference type="Pfam" id="PF00486">
    <property type="entry name" value="Trans_reg_C"/>
    <property type="match status" value="1"/>
</dbReference>
<dbReference type="GO" id="GO:0000156">
    <property type="term" value="F:phosphorelay response regulator activity"/>
    <property type="evidence" value="ECO:0007669"/>
    <property type="project" value="TreeGrafter"/>
</dbReference>
<dbReference type="OrthoDB" id="9790442at2"/>
<dbReference type="PROSITE" id="PS51755">
    <property type="entry name" value="OMPR_PHOB"/>
    <property type="match status" value="1"/>
</dbReference>
<evidence type="ECO:0000256" key="9">
    <source>
        <dbReference type="PROSITE-ProRule" id="PRU01091"/>
    </source>
</evidence>
<keyword evidence="4" id="KW-0805">Transcription regulation</keyword>
<evidence type="ECO:0000256" key="6">
    <source>
        <dbReference type="ARBA" id="ARBA00023163"/>
    </source>
</evidence>
<dbReference type="Gene3D" id="3.40.50.2300">
    <property type="match status" value="1"/>
</dbReference>
<keyword evidence="13" id="KW-1185">Reference proteome</keyword>
<dbReference type="FunFam" id="3.40.50.2300:FF:000001">
    <property type="entry name" value="DNA-binding response regulator PhoB"/>
    <property type="match status" value="1"/>
</dbReference>
<dbReference type="SMART" id="SM00448">
    <property type="entry name" value="REC"/>
    <property type="match status" value="1"/>
</dbReference>
<keyword evidence="2 8" id="KW-0597">Phosphoprotein</keyword>
<dbReference type="PANTHER" id="PTHR48111:SF4">
    <property type="entry name" value="DNA-BINDING DUAL TRANSCRIPTIONAL REGULATOR OMPR"/>
    <property type="match status" value="1"/>
</dbReference>
<evidence type="ECO:0000256" key="4">
    <source>
        <dbReference type="ARBA" id="ARBA00023015"/>
    </source>
</evidence>
<keyword evidence="6" id="KW-0804">Transcription</keyword>